<feature type="domain" description="Rhodanese" evidence="4">
    <location>
        <begin position="5"/>
        <end position="48"/>
    </location>
</feature>
<dbReference type="InterPro" id="IPR051402">
    <property type="entry name" value="KPR-Related"/>
</dbReference>
<gene>
    <name evidence="5" type="ORF">YK48G_06720</name>
</gene>
<dbReference type="Pfam" id="PF02558">
    <property type="entry name" value="ApbA"/>
    <property type="match status" value="1"/>
</dbReference>
<dbReference type="InterPro" id="IPR013328">
    <property type="entry name" value="6PGD_dom2"/>
</dbReference>
<dbReference type="SUPFAM" id="SSF48179">
    <property type="entry name" value="6-phosphogluconate dehydrogenase C-terminal domain-like"/>
    <property type="match status" value="1"/>
</dbReference>
<dbReference type="InterPro" id="IPR001763">
    <property type="entry name" value="Rhodanese-like_dom"/>
</dbReference>
<dbReference type="InterPro" id="IPR013752">
    <property type="entry name" value="KPA_reductase"/>
</dbReference>
<dbReference type="RefSeq" id="WP_203629293.1">
    <property type="nucleotide sequence ID" value="NZ_BNJR01000007.1"/>
</dbReference>
<organism evidence="5 6">
    <name type="scientific">Lentilactobacillus fungorum</name>
    <dbReference type="NCBI Taxonomy" id="2201250"/>
    <lineage>
        <taxon>Bacteria</taxon>
        <taxon>Bacillati</taxon>
        <taxon>Bacillota</taxon>
        <taxon>Bacilli</taxon>
        <taxon>Lactobacillales</taxon>
        <taxon>Lactobacillaceae</taxon>
        <taxon>Lentilactobacillus</taxon>
    </lineage>
</organism>
<dbReference type="Gene3D" id="1.10.1040.10">
    <property type="entry name" value="N-(1-d-carboxylethyl)-l-norvaline Dehydrogenase, domain 2"/>
    <property type="match status" value="1"/>
</dbReference>
<dbReference type="Gene3D" id="3.40.50.720">
    <property type="entry name" value="NAD(P)-binding Rossmann-like Domain"/>
    <property type="match status" value="1"/>
</dbReference>
<proteinExistence type="inferred from homology"/>
<evidence type="ECO:0000256" key="1">
    <source>
        <dbReference type="ARBA" id="ARBA00007870"/>
    </source>
</evidence>
<dbReference type="InterPro" id="IPR036291">
    <property type="entry name" value="NAD(P)-bd_dom_sf"/>
</dbReference>
<dbReference type="PANTHER" id="PTHR21708:SF26">
    <property type="entry name" value="2-DEHYDROPANTOATE 2-REDUCTASE"/>
    <property type="match status" value="1"/>
</dbReference>
<dbReference type="InterPro" id="IPR013332">
    <property type="entry name" value="KPR_N"/>
</dbReference>
<evidence type="ECO:0000313" key="6">
    <source>
        <dbReference type="Proteomes" id="UP000604765"/>
    </source>
</evidence>
<sequence>MSEFDKRIVVYGAGSIGTISGAYLTKAYGKENVTLVDAWQENVDTLNQNGAHITGTTDLTVPVTAVTPDKLTGQFDIVLLHTKQGFNSTVIPAIKQILKPDGTLVSLQNGVPERNITKIIPPKNVIAGTVEFGGTGAGPGVSELTTEYEAFKKSAYAIGEVDGRITDRIQMIQEVLSNVGGVTVSDNLMGTKWVKLLVNESFSGLSAAADATFGEVAADSVGIKAALHLIDEGLKVGHADGVRFALMVGVDMNQQFALRGDDFTDQQIQDLRVFIKSSSKLKASMLQDLYHHRKTEINEINGLIADTGKEHGIPTPYNDLIIKIVTQAQETDTLPKFDETMAAFKKLLGNHPVAS</sequence>
<dbReference type="EMBL" id="BNJR01000007">
    <property type="protein sequence ID" value="GHP13247.1"/>
    <property type="molecule type" value="Genomic_DNA"/>
</dbReference>
<accession>A0ABQ3VYF6</accession>
<comment type="caution">
    <text evidence="5">The sequence shown here is derived from an EMBL/GenBank/DDBJ whole genome shotgun (WGS) entry which is preliminary data.</text>
</comment>
<evidence type="ECO:0000256" key="3">
    <source>
        <dbReference type="ARBA" id="ARBA00023002"/>
    </source>
</evidence>
<reference evidence="5 6" key="1">
    <citation type="journal article" date="2021" name="Int. J. Syst. Evol. Microbiol.">
        <title>Lentilactobacillus fungorum sp. nov., isolated from spent mushroom substrates.</title>
        <authorList>
            <person name="Tohno M."/>
            <person name="Tanizawa Y."/>
            <person name="Kojima Y."/>
            <person name="Sakamoto M."/>
            <person name="Ohkuma M."/>
            <person name="Kobayashi H."/>
        </authorList>
    </citation>
    <scope>NUCLEOTIDE SEQUENCE [LARGE SCALE GENOMIC DNA]</scope>
    <source>
        <strain evidence="5 6">YK48G</strain>
    </source>
</reference>
<protein>
    <submittedName>
        <fullName evidence="5">2-dehydropantoate 2-reductase</fullName>
    </submittedName>
</protein>
<comment type="similarity">
    <text evidence="1">Belongs to the ketopantoate reductase family.</text>
</comment>
<dbReference type="PANTHER" id="PTHR21708">
    <property type="entry name" value="PROBABLE 2-DEHYDROPANTOATE 2-REDUCTASE"/>
    <property type="match status" value="1"/>
</dbReference>
<name>A0ABQ3VYF6_9LACO</name>
<dbReference type="Pfam" id="PF08546">
    <property type="entry name" value="ApbA_C"/>
    <property type="match status" value="1"/>
</dbReference>
<keyword evidence="3" id="KW-0560">Oxidoreductase</keyword>
<dbReference type="Proteomes" id="UP000604765">
    <property type="component" value="Unassembled WGS sequence"/>
</dbReference>
<dbReference type="PROSITE" id="PS50206">
    <property type="entry name" value="RHODANESE_3"/>
    <property type="match status" value="1"/>
</dbReference>
<keyword evidence="2" id="KW-0521">NADP</keyword>
<evidence type="ECO:0000259" key="4">
    <source>
        <dbReference type="PROSITE" id="PS50206"/>
    </source>
</evidence>
<evidence type="ECO:0000256" key="2">
    <source>
        <dbReference type="ARBA" id="ARBA00022857"/>
    </source>
</evidence>
<dbReference type="NCBIfam" id="TIGR00745">
    <property type="entry name" value="apbA_panE"/>
    <property type="match status" value="1"/>
</dbReference>
<evidence type="ECO:0000313" key="5">
    <source>
        <dbReference type="EMBL" id="GHP13247.1"/>
    </source>
</evidence>
<dbReference type="SUPFAM" id="SSF51735">
    <property type="entry name" value="NAD(P)-binding Rossmann-fold domains"/>
    <property type="match status" value="1"/>
</dbReference>
<dbReference type="InterPro" id="IPR003710">
    <property type="entry name" value="ApbA"/>
</dbReference>
<keyword evidence="6" id="KW-1185">Reference proteome</keyword>
<dbReference type="InterPro" id="IPR008927">
    <property type="entry name" value="6-PGluconate_DH-like_C_sf"/>
</dbReference>